<dbReference type="SMART" id="SM00181">
    <property type="entry name" value="EGF"/>
    <property type="match status" value="23"/>
</dbReference>
<feature type="domain" description="EGF-like" evidence="14">
    <location>
        <begin position="685"/>
        <end position="726"/>
    </location>
</feature>
<dbReference type="GeneID" id="136798222"/>
<feature type="domain" description="EGF-like" evidence="14">
    <location>
        <begin position="780"/>
        <end position="817"/>
    </location>
</feature>
<keyword evidence="3" id="KW-0963">Cytoplasm</keyword>
<dbReference type="Proteomes" id="UP000594262">
    <property type="component" value="Unplaced"/>
</dbReference>
<feature type="disulfide bond" evidence="11">
    <location>
        <begin position="552"/>
        <end position="561"/>
    </location>
</feature>
<feature type="disulfide bond" evidence="11">
    <location>
        <begin position="673"/>
        <end position="682"/>
    </location>
</feature>
<feature type="domain" description="EGF-like" evidence="14">
    <location>
        <begin position="728"/>
        <end position="771"/>
    </location>
</feature>
<feature type="domain" description="EGF-like" evidence="14">
    <location>
        <begin position="857"/>
        <end position="892"/>
    </location>
</feature>
<dbReference type="Pfam" id="PF12661">
    <property type="entry name" value="hEGF"/>
    <property type="match status" value="4"/>
</dbReference>
<evidence type="ECO:0000259" key="14">
    <source>
        <dbReference type="PROSITE" id="PS50026"/>
    </source>
</evidence>
<keyword evidence="10" id="KW-0325">Glycoprotein</keyword>
<dbReference type="SUPFAM" id="SSF57196">
    <property type="entry name" value="EGF/Laminin"/>
    <property type="match status" value="11"/>
</dbReference>
<evidence type="ECO:0000313" key="16">
    <source>
        <dbReference type="Proteomes" id="UP000594262"/>
    </source>
</evidence>
<feature type="disulfide bond" evidence="11">
    <location>
        <begin position="1297"/>
        <end position="1306"/>
    </location>
</feature>
<keyword evidence="9 11" id="KW-1015">Disulfide bond</keyword>
<feature type="disulfide bond" evidence="11">
    <location>
        <begin position="515"/>
        <end position="524"/>
    </location>
</feature>
<feature type="domain" description="EGF-like" evidence="14">
    <location>
        <begin position="486"/>
        <end position="525"/>
    </location>
</feature>
<feature type="disulfide bond" evidence="11">
    <location>
        <begin position="259"/>
        <end position="269"/>
    </location>
</feature>
<dbReference type="GO" id="GO:0005509">
    <property type="term" value="F:calcium ion binding"/>
    <property type="evidence" value="ECO:0007669"/>
    <property type="project" value="InterPro"/>
</dbReference>
<feature type="domain" description="EGF-like" evidence="14">
    <location>
        <begin position="564"/>
        <end position="602"/>
    </location>
</feature>
<evidence type="ECO:0000256" key="2">
    <source>
        <dbReference type="ARBA" id="ARBA00004613"/>
    </source>
</evidence>
<dbReference type="InterPro" id="IPR018097">
    <property type="entry name" value="EGF_Ca-bd_CS"/>
</dbReference>
<feature type="domain" description="EGF-like" evidence="14">
    <location>
        <begin position="448"/>
        <end position="484"/>
    </location>
</feature>
<dbReference type="OrthoDB" id="283575at2759"/>
<evidence type="ECO:0000256" key="10">
    <source>
        <dbReference type="ARBA" id="ARBA00023180"/>
    </source>
</evidence>
<dbReference type="PANTHER" id="PTHR12916:SF4">
    <property type="entry name" value="UNINFLATABLE, ISOFORM C"/>
    <property type="match status" value="1"/>
</dbReference>
<feature type="disulfide bond" evidence="11">
    <location>
        <begin position="531"/>
        <end position="541"/>
    </location>
</feature>
<dbReference type="Pfam" id="PF07645">
    <property type="entry name" value="EGF_CA"/>
    <property type="match status" value="3"/>
</dbReference>
<dbReference type="PROSITE" id="PS00010">
    <property type="entry name" value="ASX_HYDROXYL"/>
    <property type="match status" value="13"/>
</dbReference>
<feature type="disulfide bond" evidence="11">
    <location>
        <begin position="1062"/>
        <end position="1071"/>
    </location>
</feature>
<feature type="domain" description="Laminin G" evidence="13">
    <location>
        <begin position="1114"/>
        <end position="1269"/>
    </location>
</feature>
<keyword evidence="4" id="KW-0964">Secreted</keyword>
<evidence type="ECO:0000256" key="7">
    <source>
        <dbReference type="ARBA" id="ARBA00022737"/>
    </source>
</evidence>
<evidence type="ECO:0000256" key="8">
    <source>
        <dbReference type="ARBA" id="ARBA00022837"/>
    </source>
</evidence>
<dbReference type="SMART" id="SM00179">
    <property type="entry name" value="EGF_CA"/>
    <property type="match status" value="19"/>
</dbReference>
<feature type="domain" description="EGF-like" evidence="14">
    <location>
        <begin position="527"/>
        <end position="562"/>
    </location>
</feature>
<dbReference type="InterPro" id="IPR000152">
    <property type="entry name" value="EGF-type_Asp/Asn_hydroxyl_site"/>
</dbReference>
<dbReference type="InterPro" id="IPR013320">
    <property type="entry name" value="ConA-like_dom_sf"/>
</dbReference>
<keyword evidence="7" id="KW-0677">Repeat</keyword>
<evidence type="ECO:0000256" key="5">
    <source>
        <dbReference type="ARBA" id="ARBA00022536"/>
    </source>
</evidence>
<dbReference type="EnsemblMetazoa" id="CLYHEMT022767.1">
    <property type="protein sequence ID" value="CLYHEMP022767.1"/>
    <property type="gene ID" value="CLYHEMG022767"/>
</dbReference>
<dbReference type="Pfam" id="PF00008">
    <property type="entry name" value="EGF"/>
    <property type="match status" value="9"/>
</dbReference>
<feature type="disulfide bond" evidence="11">
    <location>
        <begin position="436"/>
        <end position="445"/>
    </location>
</feature>
<dbReference type="PANTHER" id="PTHR12916">
    <property type="entry name" value="CYTOCHROME C OXIDASE POLYPEPTIDE VIC-2"/>
    <property type="match status" value="1"/>
</dbReference>
<comment type="caution">
    <text evidence="11">Lacks conserved residue(s) required for the propagation of feature annotation.</text>
</comment>
<dbReference type="PROSITE" id="PS01187">
    <property type="entry name" value="EGF_CA"/>
    <property type="match status" value="4"/>
</dbReference>
<feature type="disulfide bond" evidence="11">
    <location>
        <begin position="654"/>
        <end position="671"/>
    </location>
</feature>
<feature type="domain" description="EGF-like" evidence="14">
    <location>
        <begin position="604"/>
        <end position="642"/>
    </location>
</feature>
<feature type="domain" description="EGF-like" evidence="14">
    <location>
        <begin position="894"/>
        <end position="930"/>
    </location>
</feature>
<dbReference type="CDD" id="cd00110">
    <property type="entry name" value="LamG"/>
    <property type="match status" value="1"/>
</dbReference>
<feature type="disulfide bond" evidence="11">
    <location>
        <begin position="1024"/>
        <end position="1033"/>
    </location>
</feature>
<dbReference type="FunFam" id="2.10.25.10:FF:000425">
    <property type="entry name" value="Eyes shut homolog"/>
    <property type="match status" value="1"/>
</dbReference>
<feature type="disulfide bond" evidence="11">
    <location>
        <begin position="339"/>
        <end position="349"/>
    </location>
</feature>
<keyword evidence="6" id="KW-0732">Signal</keyword>
<dbReference type="FunFam" id="2.10.25.10:FF:000142">
    <property type="entry name" value="Crumbs cell polarity complex component 2"/>
    <property type="match status" value="1"/>
</dbReference>
<feature type="domain" description="EGF-like" evidence="14">
    <location>
        <begin position="819"/>
        <end position="855"/>
    </location>
</feature>
<evidence type="ECO:0000256" key="9">
    <source>
        <dbReference type="ARBA" id="ARBA00023157"/>
    </source>
</evidence>
<dbReference type="FunFam" id="2.10.25.10:FF:000434">
    <property type="entry name" value="Predicted protein"/>
    <property type="match status" value="2"/>
</dbReference>
<feature type="disulfide bond" evidence="11">
    <location>
        <begin position="861"/>
        <end position="871"/>
    </location>
</feature>
<feature type="domain" description="EGF-like" evidence="14">
    <location>
        <begin position="411"/>
        <end position="446"/>
    </location>
</feature>
<keyword evidence="5 11" id="KW-0245">EGF-like domain</keyword>
<feature type="disulfide bond" evidence="11">
    <location>
        <begin position="882"/>
        <end position="891"/>
    </location>
</feature>
<dbReference type="RefSeq" id="XP_066910903.1">
    <property type="nucleotide sequence ID" value="XM_067054802.1"/>
</dbReference>
<dbReference type="FunFam" id="2.10.25.10:FF:000122">
    <property type="entry name" value="Protein crumbs homolog 2"/>
    <property type="match status" value="1"/>
</dbReference>
<reference evidence="15" key="1">
    <citation type="submission" date="2021-01" db="UniProtKB">
        <authorList>
            <consortium name="EnsemblMetazoa"/>
        </authorList>
    </citation>
    <scope>IDENTIFICATION</scope>
</reference>
<evidence type="ECO:0000256" key="11">
    <source>
        <dbReference type="PROSITE-ProRule" id="PRU00076"/>
    </source>
</evidence>
<feature type="disulfide bond" evidence="11">
    <location>
        <begin position="920"/>
        <end position="929"/>
    </location>
</feature>
<feature type="domain" description="EGF-like" evidence="14">
    <location>
        <begin position="1271"/>
        <end position="1307"/>
    </location>
</feature>
<feature type="disulfide bond" evidence="11">
    <location>
        <begin position="761"/>
        <end position="770"/>
    </location>
</feature>
<feature type="disulfide bond" evidence="11">
    <location>
        <begin position="399"/>
        <end position="408"/>
    </location>
</feature>
<dbReference type="PROSITE" id="PS50025">
    <property type="entry name" value="LAM_G_DOMAIN"/>
    <property type="match status" value="1"/>
</dbReference>
<dbReference type="InterPro" id="IPR013032">
    <property type="entry name" value="EGF-like_CS"/>
</dbReference>
<dbReference type="PROSITE" id="PS01186">
    <property type="entry name" value="EGF_2"/>
    <property type="match status" value="14"/>
</dbReference>
<feature type="disulfide bond" evidence="11">
    <location>
        <begin position="415"/>
        <end position="425"/>
    </location>
</feature>
<protein>
    <submittedName>
        <fullName evidence="15">Uncharacterized protein</fullName>
    </submittedName>
</protein>
<evidence type="ECO:0000256" key="1">
    <source>
        <dbReference type="ARBA" id="ARBA00004496"/>
    </source>
</evidence>
<dbReference type="InterPro" id="IPR001791">
    <property type="entry name" value="Laminin_G"/>
</dbReference>
<dbReference type="GO" id="GO:0005112">
    <property type="term" value="F:Notch binding"/>
    <property type="evidence" value="ECO:0007669"/>
    <property type="project" value="TreeGrafter"/>
</dbReference>
<dbReference type="SUPFAM" id="SSF49899">
    <property type="entry name" value="Concanavalin A-like lectins/glucanases"/>
    <property type="match status" value="2"/>
</dbReference>
<dbReference type="InterPro" id="IPR009030">
    <property type="entry name" value="Growth_fac_rcpt_cys_sf"/>
</dbReference>
<dbReference type="FunFam" id="2.10.25.10:FF:000321">
    <property type="entry name" value="Protein delta homolog 1"/>
    <property type="match status" value="1"/>
</dbReference>
<dbReference type="InterPro" id="IPR049883">
    <property type="entry name" value="NOTCH1_EGF-like"/>
</dbReference>
<dbReference type="PROSITE" id="PS00022">
    <property type="entry name" value="EGF_1"/>
    <property type="match status" value="20"/>
</dbReference>
<dbReference type="FunFam" id="2.10.25.10:FF:000125">
    <property type="entry name" value="Neurogenic locus notch protein-like"/>
    <property type="match status" value="1"/>
</dbReference>
<dbReference type="PROSITE" id="PS50026">
    <property type="entry name" value="EGF_3"/>
    <property type="match status" value="22"/>
</dbReference>
<proteinExistence type="predicted"/>
<evidence type="ECO:0000259" key="13">
    <source>
        <dbReference type="PROSITE" id="PS50025"/>
    </source>
</evidence>
<dbReference type="CDD" id="cd00054">
    <property type="entry name" value="EGF_CA"/>
    <property type="match status" value="15"/>
</dbReference>
<keyword evidence="12" id="KW-1133">Transmembrane helix</keyword>
<dbReference type="InterPro" id="IPR000742">
    <property type="entry name" value="EGF"/>
</dbReference>
<evidence type="ECO:0000256" key="4">
    <source>
        <dbReference type="ARBA" id="ARBA00022525"/>
    </source>
</evidence>
<dbReference type="Gene3D" id="2.60.120.200">
    <property type="match status" value="2"/>
</dbReference>
<feature type="domain" description="EGF-like" evidence="14">
    <location>
        <begin position="214"/>
        <end position="252"/>
    </location>
</feature>
<feature type="disulfide bond" evidence="11">
    <location>
        <begin position="632"/>
        <end position="641"/>
    </location>
</feature>
<feature type="domain" description="EGF-like" evidence="14">
    <location>
        <begin position="373"/>
        <end position="409"/>
    </location>
</feature>
<dbReference type="Pfam" id="PF02210">
    <property type="entry name" value="Laminin_G_2"/>
    <property type="match status" value="1"/>
</dbReference>
<feature type="domain" description="EGF-like" evidence="14">
    <location>
        <begin position="644"/>
        <end position="683"/>
    </location>
</feature>
<dbReference type="SUPFAM" id="SSF57184">
    <property type="entry name" value="Growth factor receptor domain"/>
    <property type="match status" value="2"/>
</dbReference>
<keyword evidence="16" id="KW-1185">Reference proteome</keyword>
<evidence type="ECO:0000256" key="12">
    <source>
        <dbReference type="SAM" id="Phobius"/>
    </source>
</evidence>
<dbReference type="InterPro" id="IPR001881">
    <property type="entry name" value="EGF-like_Ca-bd_dom"/>
</dbReference>
<comment type="subcellular location">
    <subcellularLocation>
        <location evidence="1">Cytoplasm</location>
    </subcellularLocation>
    <subcellularLocation>
        <location evidence="2">Secreted</location>
    </subcellularLocation>
</comment>
<feature type="domain" description="EGF-like" evidence="14">
    <location>
        <begin position="335"/>
        <end position="371"/>
    </location>
</feature>
<organism evidence="15 16">
    <name type="scientific">Clytia hemisphaerica</name>
    <dbReference type="NCBI Taxonomy" id="252671"/>
    <lineage>
        <taxon>Eukaryota</taxon>
        <taxon>Metazoa</taxon>
        <taxon>Cnidaria</taxon>
        <taxon>Hydrozoa</taxon>
        <taxon>Hydroidolina</taxon>
        <taxon>Leptothecata</taxon>
        <taxon>Obeliida</taxon>
        <taxon>Clytiidae</taxon>
        <taxon>Clytia</taxon>
    </lineage>
</organism>
<dbReference type="GO" id="GO:0007219">
    <property type="term" value="P:Notch signaling pathway"/>
    <property type="evidence" value="ECO:0007669"/>
    <property type="project" value="TreeGrafter"/>
</dbReference>
<feature type="disulfide bond" evidence="11">
    <location>
        <begin position="716"/>
        <end position="725"/>
    </location>
</feature>
<evidence type="ECO:0000256" key="3">
    <source>
        <dbReference type="ARBA" id="ARBA00022490"/>
    </source>
</evidence>
<evidence type="ECO:0000313" key="15">
    <source>
        <dbReference type="EnsemblMetazoa" id="CLYHEMP022767.1"/>
    </source>
</evidence>
<feature type="disulfide bond" evidence="11">
    <location>
        <begin position="474"/>
        <end position="483"/>
    </location>
</feature>
<keyword evidence="12" id="KW-0812">Transmembrane</keyword>
<feature type="disulfide bond" evidence="11">
    <location>
        <begin position="1102"/>
        <end position="1111"/>
    </location>
</feature>
<dbReference type="SMART" id="SM00282">
    <property type="entry name" value="LamG"/>
    <property type="match status" value="2"/>
</dbReference>
<name>A0A7M5XG36_9CNID</name>
<dbReference type="FunFam" id="2.10.25.10:FF:000472">
    <property type="entry name" value="Uncharacterized protein, isoform A"/>
    <property type="match status" value="1"/>
</dbReference>
<feature type="domain" description="EGF-like" evidence="14">
    <location>
        <begin position="998"/>
        <end position="1034"/>
    </location>
</feature>
<feature type="domain" description="EGF-like" evidence="14">
    <location>
        <begin position="1036"/>
        <end position="1072"/>
    </location>
</feature>
<feature type="disulfide bond" evidence="11">
    <location>
        <begin position="592"/>
        <end position="601"/>
    </location>
</feature>
<sequence length="1515" mass="167241">MRLLLYQSSKPLFMFILIFGSFGLSSSTTIPSSFVYLNGSEQQLASGIDTSAKFSFSFLACSIGRILSQTNQIEIALEKPINNSHTIFVLTLDQNGSKQRFPIQPKFSLDSNVYIDVDVLVNSTGINVHLKPDPTQHKADTLPIINQFFPATLTTGRNGNQITLGSSTFHGCLYTGTQIDVDSIKSFCPLDKWAPCEPATVCPHGYDGRFCQIAIHDCIESKNQCINNSTCNPLPDGYECVCQGQYTGKNCQTYLGSPCNSNPCINGACDDTPDGSNYVCTCSTGFTGRNCETKMMACTQNPCKNNAVCIDDKNATDQYRCNCTRGYTGKDCGLNINDCIPNKCINGRCIDLIENFTCDCTGSGFKGQFCETDLNECDTPNFCNNGTCKDRYGSFSCYCDTGYTGTNCESEINECQPDPCVNGTCTDRFASYVCSCFPGYNGTNCDRESDECTFGYCENSIKCTDKFLDYECTCMEGYTGKNCTDDINECNATSTILCANGGQCVNTLGSYRCDCQPGYTGRDCSVNIQECDSNPCVNGTCLDGINNYTCQCDTGFTGRNCELDIDDCAVNNQPCENNGQCIDGLNDFTCQCISSWTGDNCTIAQDPCVLFSPCANNATCSRDPTFGYRCNCSDEYGGQNCTERIGLCFPNNPCQNKGSCMYNTDFSNYTCQCPKGFEGRNCTDNINECERFPKLCDSLDWKAVCRDTMGSYECECSTKFQGPNCTEDVNECDTPSNCVNGKECFNSVAAKNNPNGYHCDCKPGWSGIRCNKAFFPCLSYLKTHGEPYCNNSGNCIDQGDDPVCNCNNTGYTGKQCEDEIDECDPTPCKNNGTCHDLINAYNCSCEAGFTGKNCQINIDECASMPCINGFCVDGINNYECQCYIGYEGKNCSQDIDYCQNVTCVNGGHCQDLNSTFTCNCFPGFDGKTCDVDINECQTKPCRYVDANWKVFENECIERSNVMAMKMNNFTVNETSFHDRAGYECICVTGLSGNNCSTNAQDCMVDYCKNNSTCVDLVDDYKCLCQPGYSGKNCSTDYDECIDEPCLNNGTCNNLINNYTCSCPANFTGHNCEREINYCTINTPCLNEGVCKPMGGETFKCYCAAGYTGEVCDIKTTFNMNGNGHWNITNINNQADTDVQFRFRTTVNRLLMTVNLQTTSVSFYLENGNLTMKHGDIKSTYATSTKNLVDGSWKHVKIYGNAQRTTIEVSGLGSQLFDAIKIQDLQSITVGGNSADISSDFIGCMKDFSVNGKTYIESDAGHEGLVFGDCQRIEQCGVDSCNRHGNCMDEWISSSCQCFRQYFGSKCDQEIKSFGFQLPAKTVVAQNKTNKVRRRRRSTETSSNLYVRSKLTENYYKMNSTHGFSFLLRTRQPNGFVAILMDKEPTSADDATFQYILIEIINSYLKITHKSTDQNAVKVIHNESPELFVSNGQQLEITVTSSYLQIGAKKTDFQTPFPLTVNLVLMGGVDKPSLYIKTVSTTAMSGCLQAVKFGNNFLTNQAIPSSFYRQRHNTRQ</sequence>
<dbReference type="GO" id="GO:0005576">
    <property type="term" value="C:extracellular region"/>
    <property type="evidence" value="ECO:0007669"/>
    <property type="project" value="UniProtKB-SubCell"/>
</dbReference>
<keyword evidence="8" id="KW-0106">Calcium</keyword>
<feature type="domain" description="EGF-like" evidence="14">
    <location>
        <begin position="255"/>
        <end position="292"/>
    </location>
</feature>
<keyword evidence="12" id="KW-0472">Membrane</keyword>
<feature type="disulfide bond" evidence="11">
    <location>
        <begin position="323"/>
        <end position="332"/>
    </location>
</feature>
<dbReference type="FunFam" id="2.10.25.10:FF:000006">
    <property type="entry name" value="Versican core protein-like isoform 1"/>
    <property type="match status" value="1"/>
</dbReference>
<dbReference type="GO" id="GO:0005737">
    <property type="term" value="C:cytoplasm"/>
    <property type="evidence" value="ECO:0007669"/>
    <property type="project" value="UniProtKB-SubCell"/>
</dbReference>
<feature type="disulfide bond" evidence="11">
    <location>
        <begin position="845"/>
        <end position="854"/>
    </location>
</feature>
<dbReference type="Gene3D" id="2.10.25.10">
    <property type="entry name" value="Laminin"/>
    <property type="match status" value="22"/>
</dbReference>
<feature type="disulfide bond" evidence="11">
    <location>
        <begin position="242"/>
        <end position="251"/>
    </location>
</feature>
<feature type="domain" description="EGF-like" evidence="14">
    <location>
        <begin position="1074"/>
        <end position="1112"/>
    </location>
</feature>
<evidence type="ECO:0000256" key="6">
    <source>
        <dbReference type="ARBA" id="ARBA00022729"/>
    </source>
</evidence>
<feature type="domain" description="EGF-like" evidence="14">
    <location>
        <begin position="294"/>
        <end position="333"/>
    </location>
</feature>
<feature type="disulfide bond" evidence="11">
    <location>
        <begin position="282"/>
        <end position="291"/>
    </location>
</feature>
<accession>A0A7M5XG36</accession>
<feature type="transmembrane region" description="Helical" evidence="12">
    <location>
        <begin position="12"/>
        <end position="37"/>
    </location>
</feature>